<dbReference type="AlphaFoldDB" id="A0A8J3FL56"/>
<protein>
    <recommendedName>
        <fullName evidence="2">Lipoyl-binding domain-containing protein</fullName>
    </recommendedName>
</protein>
<dbReference type="InterPro" id="IPR011053">
    <property type="entry name" value="Single_hybrid_motif"/>
</dbReference>
<dbReference type="InterPro" id="IPR050709">
    <property type="entry name" value="Biotin_Carboxyl_Carrier/Decarb"/>
</dbReference>
<dbReference type="Proteomes" id="UP000612329">
    <property type="component" value="Unassembled WGS sequence"/>
</dbReference>
<dbReference type="PROSITE" id="PS00188">
    <property type="entry name" value="BIOTIN"/>
    <property type="match status" value="1"/>
</dbReference>
<dbReference type="SUPFAM" id="SSF51230">
    <property type="entry name" value="Single hybrid motif"/>
    <property type="match status" value="1"/>
</dbReference>
<feature type="domain" description="Lipoyl-binding" evidence="2">
    <location>
        <begin position="77"/>
        <end position="159"/>
    </location>
</feature>
<evidence type="ECO:0000259" key="2">
    <source>
        <dbReference type="PROSITE" id="PS50968"/>
    </source>
</evidence>
<keyword evidence="1" id="KW-0092">Biotin</keyword>
<keyword evidence="4" id="KW-1185">Reference proteome</keyword>
<evidence type="ECO:0000256" key="1">
    <source>
        <dbReference type="ARBA" id="ARBA00023267"/>
    </source>
</evidence>
<dbReference type="CDD" id="cd06850">
    <property type="entry name" value="biotinyl_domain"/>
    <property type="match status" value="1"/>
</dbReference>
<dbReference type="FunFam" id="2.40.50.100:FF:000003">
    <property type="entry name" value="Acetyl-CoA carboxylase biotin carboxyl carrier protein"/>
    <property type="match status" value="1"/>
</dbReference>
<reference evidence="3" key="1">
    <citation type="journal article" date="2014" name="Int. J. Syst. Evol. Microbiol.">
        <title>Complete genome sequence of Corynebacterium casei LMG S-19264T (=DSM 44701T), isolated from a smear-ripened cheese.</title>
        <authorList>
            <consortium name="US DOE Joint Genome Institute (JGI-PGF)"/>
            <person name="Walter F."/>
            <person name="Albersmeier A."/>
            <person name="Kalinowski J."/>
            <person name="Ruckert C."/>
        </authorList>
    </citation>
    <scope>NUCLEOTIDE SEQUENCE</scope>
    <source>
        <strain evidence="3">JCM 12862</strain>
    </source>
</reference>
<evidence type="ECO:0000313" key="3">
    <source>
        <dbReference type="EMBL" id="GGK32222.1"/>
    </source>
</evidence>
<dbReference type="EMBL" id="BMNR01000007">
    <property type="protein sequence ID" value="GGK32222.1"/>
    <property type="molecule type" value="Genomic_DNA"/>
</dbReference>
<dbReference type="Gene3D" id="2.40.50.100">
    <property type="match status" value="1"/>
</dbReference>
<dbReference type="PANTHER" id="PTHR45266:SF3">
    <property type="entry name" value="OXALOACETATE DECARBOXYLASE ALPHA CHAIN"/>
    <property type="match status" value="1"/>
</dbReference>
<name>A0A8J3FL56_9FLAO</name>
<comment type="caution">
    <text evidence="3">The sequence shown here is derived from an EMBL/GenBank/DDBJ whole genome shotgun (WGS) entry which is preliminary data.</text>
</comment>
<evidence type="ECO:0000313" key="4">
    <source>
        <dbReference type="Proteomes" id="UP000612329"/>
    </source>
</evidence>
<dbReference type="InterPro" id="IPR001882">
    <property type="entry name" value="Biotin_BS"/>
</dbReference>
<dbReference type="InterPro" id="IPR000089">
    <property type="entry name" value="Biotin_lipoyl"/>
</dbReference>
<dbReference type="RefSeq" id="WP_188654315.1">
    <property type="nucleotide sequence ID" value="NZ_BMNR01000007.1"/>
</dbReference>
<reference evidence="3" key="2">
    <citation type="submission" date="2020-09" db="EMBL/GenBank/DDBJ databases">
        <authorList>
            <person name="Sun Q."/>
            <person name="Ohkuma M."/>
        </authorList>
    </citation>
    <scope>NUCLEOTIDE SEQUENCE</scope>
    <source>
        <strain evidence="3">JCM 12862</strain>
    </source>
</reference>
<dbReference type="PANTHER" id="PTHR45266">
    <property type="entry name" value="OXALOACETATE DECARBOXYLASE ALPHA CHAIN"/>
    <property type="match status" value="1"/>
</dbReference>
<proteinExistence type="predicted"/>
<dbReference type="PROSITE" id="PS50968">
    <property type="entry name" value="BIOTINYL_LIPOYL"/>
    <property type="match status" value="1"/>
</dbReference>
<organism evidence="3 4">
    <name type="scientific">Yeosuana aromativorans</name>
    <dbReference type="NCBI Taxonomy" id="288019"/>
    <lineage>
        <taxon>Bacteria</taxon>
        <taxon>Pseudomonadati</taxon>
        <taxon>Bacteroidota</taxon>
        <taxon>Flavobacteriia</taxon>
        <taxon>Flavobacteriales</taxon>
        <taxon>Flavobacteriaceae</taxon>
        <taxon>Yeosuana</taxon>
    </lineage>
</organism>
<dbReference type="Pfam" id="PF00364">
    <property type="entry name" value="Biotin_lipoyl"/>
    <property type="match status" value="1"/>
</dbReference>
<sequence length="159" mass="17617">MNFKITVNSEAEFDISSEDLSKLNCIKTSETGYHILHENKSFQAEIISSNFNKKTYQVNININAYNVTIHNELDILIEKMGFALSSAKHIDSIKAPMPGLILDISVSIGQTVNEDDTLLILEAMKMENALTSPRQGIIKSISVKKGDAVDKGALLIEFE</sequence>
<gene>
    <name evidence="3" type="ORF">GCM10007962_28240</name>
</gene>
<accession>A0A8J3FL56</accession>